<evidence type="ECO:0000256" key="4">
    <source>
        <dbReference type="ARBA" id="ARBA00022737"/>
    </source>
</evidence>
<evidence type="ECO:0000256" key="9">
    <source>
        <dbReference type="PROSITE-ProRule" id="PRU00377"/>
    </source>
</evidence>
<dbReference type="SMART" id="SM00051">
    <property type="entry name" value="DSL"/>
    <property type="match status" value="6"/>
</dbReference>
<sequence length="1542" mass="170313">MRMYSVLQFLLLYCYMGRSFSAGSDTTDNTACPPNYYGDDCQVYCLADHSNRFHCDVKTGVKRCNSGWEEPSLGCSVKQSGPCPPNFYDPGCSVFCKAEDSCEGGHYTCDPNTGAKICIDGWDLPELNCTLKITPKPIDEDCPDTEKLCVGGQCHNKSCCCFDDWTGPYCDVPIDHCSSNPCGNTSTCEKIPDGYQCLCGPHLYGVNCETYCKMADDCENGHFTCNGKTGAKECIEGWESPEINCTLRIIPPPLDIECPDEGFCANGQCHKKSCCCLSNRWTGQFCETRIDDCLSEPCQNEGTCQANPDGTGYDCLCSPNYHGNHCEILCKDADDCIYGHYVCNTSTGEKICLDGWAMPEVNCTLRIIPPVIDPECPENGVCVGGQCHKNQCCCFDEWTGDLCEIKISGCRSNPCLNQGTCRPTDEGYACICHPWYTGTHCETYYPQCPPNYYNPPACNVYCLAADDCDRGHYTCDPNTGAKVCLPGYVMPENDCKVKTLPPPNDPDCPTDTPCVYGRCYRGACCCNEHYTGRRCETFIDYCASQPCRNGGTCTQSIGGYTCSCCQNFEGTNCESFVQRCPPNYYGQRCEGYCLPQNDCDGHFTCDCQTGNRVCLDGWMRPEANCTVKETPPSSDRECPDRGACLNGGACFQKICCCPRNFRGELCEIQNMPCERNRCMNGGTCFNLSPGFDGDFQCICPPQWTGLLCDTTWNGCPPNYFNPPACNVFCWEADSCSEGHYTCGPDGSKICREHWECVASDCRTRYRPKWNDTECPPIGPNGEMCRYGECHRQTCCCHYGWTGPYCDIFNPATPLPPRYSNDANVNETTTNETDRIERNIERGSFKVETQDSCSLKDNCAEGHYVCNGGTKICRDGWADVSTNCTVRAVSPAVDSECPDSGQCDMGSCFKKSCCCILGYTGDLCQEQINPCGSSPCANGGTCRRDGPFNYKCDCTSFYTGNNCETRMRCERHKYGPNCDVHCKPENSCAGHYRCDQNTGAKICLDGYRNSNQNCIDKINEDFVDCPAGGCDTRNAHCFKKQCCCKPGFKGARCNIVKLPCEDVKCDNITEGAYCRNEDGKGLCCRNANNSRDCIDPSSNMTTTVPTTSTVTTSQSSRITSPSTARTTTRLVCQDGYYGPTCSVRCKADESSCEHGHYTCHPTTGEKLCEQNWGPPNNCTVKSPNIANDPECPDAGNCRNDGICFKKTCCCRKNYRGDLCETYVLPCDRPNAVVCQNGGTCRNDDDTSSCVCPDGFTGRLCENRIIPGSSTALPTTTRTPTEASRITSHSTARTTTRLVCQDGYYGPTCSVRCKADESSCERGHYTCHPTTGEKLCEQNWGPPNNCTVKSPNIANDPECPDAGNCRNDGICFKKTCCCPKNYRGDLCETYVLPCDRPNEVACQNGGTCVNLSFRFDGDFRCICPPQWTGRYCDTTWNGCPPNYFNSPACNVFCREADSCSEGHYTCGRDGSKICREHWECEANGCRTRYRPKWNDLECPPIGPNGEMCRYGECHKQTCCCHYGWTGPYCDIFNPATPLPPRNCN</sequence>
<dbReference type="PANTHER" id="PTHR24049">
    <property type="entry name" value="CRUMBS FAMILY MEMBER"/>
    <property type="match status" value="1"/>
</dbReference>
<proteinExistence type="predicted"/>
<dbReference type="GO" id="GO:0016020">
    <property type="term" value="C:membrane"/>
    <property type="evidence" value="ECO:0007669"/>
    <property type="project" value="UniProtKB-SubCell"/>
</dbReference>
<dbReference type="PROSITE" id="PS01186">
    <property type="entry name" value="EGF_2"/>
    <property type="match status" value="1"/>
</dbReference>
<dbReference type="PROSITE" id="PS50026">
    <property type="entry name" value="EGF_3"/>
    <property type="match status" value="8"/>
</dbReference>
<keyword evidence="10" id="KW-1133">Transmembrane helix</keyword>
<evidence type="ECO:0000256" key="5">
    <source>
        <dbReference type="ARBA" id="ARBA00022782"/>
    </source>
</evidence>
<name>A0A8J1TLV6_OWEFU</name>
<organism evidence="11 12">
    <name type="scientific">Owenia fusiformis</name>
    <name type="common">Polychaete worm</name>
    <dbReference type="NCBI Taxonomy" id="6347"/>
    <lineage>
        <taxon>Eukaryota</taxon>
        <taxon>Metazoa</taxon>
        <taxon>Spiralia</taxon>
        <taxon>Lophotrochozoa</taxon>
        <taxon>Annelida</taxon>
        <taxon>Polychaeta</taxon>
        <taxon>Sedentaria</taxon>
        <taxon>Canalipalpata</taxon>
        <taxon>Sabellida</taxon>
        <taxon>Oweniida</taxon>
        <taxon>Oweniidae</taxon>
        <taxon>Owenia</taxon>
    </lineage>
</organism>
<feature type="disulfide bond" evidence="8">
    <location>
        <begin position="199"/>
        <end position="208"/>
    </location>
</feature>
<keyword evidence="7" id="KW-0325">Glycoprotein</keyword>
<dbReference type="SUPFAM" id="SSF57196">
    <property type="entry name" value="EGF/Laminin"/>
    <property type="match status" value="8"/>
</dbReference>
<dbReference type="FunFam" id="2.10.25.10:FF:000012">
    <property type="entry name" value="Delta-like protein"/>
    <property type="match status" value="1"/>
</dbReference>
<feature type="disulfide bond" evidence="8">
    <location>
        <begin position="317"/>
        <end position="326"/>
    </location>
</feature>
<dbReference type="InterPro" id="IPR051022">
    <property type="entry name" value="Notch_Cell-Fate_Det"/>
</dbReference>
<dbReference type="InterPro" id="IPR001881">
    <property type="entry name" value="EGF-like_Ca-bd_dom"/>
</dbReference>
<evidence type="ECO:0000313" key="11">
    <source>
        <dbReference type="EMBL" id="CAH1802514.1"/>
    </source>
</evidence>
<keyword evidence="5" id="KW-0221">Differentiation</keyword>
<keyword evidence="4 10" id="KW-0677">Repeat</keyword>
<dbReference type="FunFam" id="2.10.25.10:FF:000066">
    <property type="entry name" value="FAT atypical cadherin 4"/>
    <property type="match status" value="1"/>
</dbReference>
<dbReference type="InterPro" id="IPR001774">
    <property type="entry name" value="DSL"/>
</dbReference>
<dbReference type="InterPro" id="IPR000742">
    <property type="entry name" value="EGF"/>
</dbReference>
<evidence type="ECO:0000256" key="8">
    <source>
        <dbReference type="PROSITE-ProRule" id="PRU00076"/>
    </source>
</evidence>
<gene>
    <name evidence="11" type="ORF">OFUS_LOCUS26183</name>
</gene>
<feature type="disulfide bond" evidence="8">
    <location>
        <begin position="1250"/>
        <end position="1259"/>
    </location>
</feature>
<evidence type="ECO:0000256" key="6">
    <source>
        <dbReference type="ARBA" id="ARBA00023157"/>
    </source>
</evidence>
<dbReference type="Gene3D" id="2.10.25.10">
    <property type="entry name" value="Laminin"/>
    <property type="match status" value="8"/>
</dbReference>
<feature type="disulfide bond" evidence="8">
    <location>
        <begin position="564"/>
        <end position="573"/>
    </location>
</feature>
<feature type="disulfide bond" evidence="9">
    <location>
        <begin position="580"/>
        <end position="589"/>
    </location>
</feature>
<feature type="disulfide bond" evidence="8">
    <location>
        <begin position="298"/>
        <end position="315"/>
    </location>
</feature>
<keyword evidence="10" id="KW-0812">Transmembrane</keyword>
<keyword evidence="10" id="KW-0472">Membrane</keyword>
<keyword evidence="12" id="KW-1185">Reference proteome</keyword>
<reference evidence="11" key="1">
    <citation type="submission" date="2022-03" db="EMBL/GenBank/DDBJ databases">
        <authorList>
            <person name="Martin C."/>
        </authorList>
    </citation>
    <scope>NUCLEOTIDE SEQUENCE</scope>
</reference>
<comment type="function">
    <text evidence="10">Putative Notch ligand involved in the mediation of Notch signaling.</text>
</comment>
<dbReference type="Pfam" id="PF00008">
    <property type="entry name" value="EGF"/>
    <property type="match status" value="4"/>
</dbReference>
<dbReference type="Proteomes" id="UP000749559">
    <property type="component" value="Unassembled WGS sequence"/>
</dbReference>
<dbReference type="SMART" id="SM00181">
    <property type="entry name" value="EGF"/>
    <property type="match status" value="21"/>
</dbReference>
<keyword evidence="2 8" id="KW-0245">EGF-like domain</keyword>
<feature type="disulfide bond" evidence="8">
    <location>
        <begin position="699"/>
        <end position="708"/>
    </location>
</feature>
<dbReference type="CDD" id="cd00054">
    <property type="entry name" value="EGF_CA"/>
    <property type="match status" value="3"/>
</dbReference>
<keyword evidence="3 10" id="KW-0732">Signal</keyword>
<accession>A0A8J1TLV6</accession>
<comment type="subcellular location">
    <subcellularLocation>
        <location evidence="10">Membrane</location>
        <topology evidence="10">Single-pass type I membrane protein</topology>
    </subcellularLocation>
</comment>
<comment type="caution">
    <text evidence="8">Lacks conserved residue(s) required for the propagation of feature annotation.</text>
</comment>
<keyword evidence="1 10" id="KW-0217">Developmental protein</keyword>
<evidence type="ECO:0000256" key="1">
    <source>
        <dbReference type="ARBA" id="ARBA00022473"/>
    </source>
</evidence>
<evidence type="ECO:0000313" key="12">
    <source>
        <dbReference type="Proteomes" id="UP000749559"/>
    </source>
</evidence>
<keyword evidence="6 8" id="KW-1015">Disulfide bond</keyword>
<dbReference type="SMART" id="SM00179">
    <property type="entry name" value="EGF_CA"/>
    <property type="match status" value="8"/>
</dbReference>
<dbReference type="FunFam" id="2.10.25.10:FF:000118">
    <property type="entry name" value="protein delta homolog 2"/>
    <property type="match status" value="1"/>
</dbReference>
<evidence type="ECO:0000256" key="10">
    <source>
        <dbReference type="RuleBase" id="RU280815"/>
    </source>
</evidence>
<dbReference type="GO" id="GO:0005509">
    <property type="term" value="F:calcium ion binding"/>
    <property type="evidence" value="ECO:0007669"/>
    <property type="project" value="InterPro"/>
</dbReference>
<dbReference type="Gene3D" id="2.10.25.140">
    <property type="match status" value="11"/>
</dbReference>
<comment type="caution">
    <text evidence="11">The sequence shown here is derived from an EMBL/GenBank/DDBJ whole genome shotgun (WGS) entry which is preliminary data.</text>
</comment>
<dbReference type="GO" id="GO:0030154">
    <property type="term" value="P:cell differentiation"/>
    <property type="evidence" value="ECO:0007669"/>
    <property type="project" value="UniProtKB-KW"/>
</dbReference>
<evidence type="ECO:0000256" key="7">
    <source>
        <dbReference type="ARBA" id="ARBA00023180"/>
    </source>
</evidence>
<dbReference type="OrthoDB" id="283575at2759"/>
<evidence type="ECO:0000256" key="3">
    <source>
        <dbReference type="ARBA" id="ARBA00022729"/>
    </source>
</evidence>
<dbReference type="Pfam" id="PF01414">
    <property type="entry name" value="DSL"/>
    <property type="match status" value="5"/>
</dbReference>
<feature type="disulfide bond" evidence="8">
    <location>
        <begin position="953"/>
        <end position="962"/>
    </location>
</feature>
<feature type="disulfide bond" evidence="8">
    <location>
        <begin position="1421"/>
        <end position="1430"/>
    </location>
</feature>
<protein>
    <recommendedName>
        <fullName evidence="10">Delta-like protein</fullName>
    </recommendedName>
</protein>
<dbReference type="PROSITE" id="PS00022">
    <property type="entry name" value="EGF_1"/>
    <property type="match status" value="8"/>
</dbReference>
<dbReference type="PROSITE" id="PS51051">
    <property type="entry name" value="DSL"/>
    <property type="match status" value="1"/>
</dbReference>
<dbReference type="GO" id="GO:0007154">
    <property type="term" value="P:cell communication"/>
    <property type="evidence" value="ECO:0007669"/>
    <property type="project" value="InterPro"/>
</dbReference>
<evidence type="ECO:0000256" key="2">
    <source>
        <dbReference type="ARBA" id="ARBA00022536"/>
    </source>
</evidence>
<feature type="disulfide bond" evidence="8">
    <location>
        <begin position="432"/>
        <end position="441"/>
    </location>
</feature>
<feature type="disulfide bond" evidence="9">
    <location>
        <begin position="593"/>
        <end position="605"/>
    </location>
</feature>
<dbReference type="EMBL" id="CAIIXF020000012">
    <property type="protein sequence ID" value="CAH1802514.1"/>
    <property type="molecule type" value="Genomic_DNA"/>
</dbReference>